<protein>
    <submittedName>
        <fullName evidence="2">Helix-turn-helix domain-containing protein</fullName>
    </submittedName>
</protein>
<dbReference type="EMBL" id="JBHMAF010000005">
    <property type="protein sequence ID" value="MFB9757162.1"/>
    <property type="molecule type" value="Genomic_DNA"/>
</dbReference>
<dbReference type="RefSeq" id="WP_379947469.1">
    <property type="nucleotide sequence ID" value="NZ_JBHMAF010000005.1"/>
</dbReference>
<dbReference type="Pfam" id="PF12323">
    <property type="entry name" value="HTH_OrfB_IS605"/>
    <property type="match status" value="1"/>
</dbReference>
<accession>A0ABV5W9X1</accession>
<comment type="caution">
    <text evidence="2">The sequence shown here is derived from an EMBL/GenBank/DDBJ whole genome shotgun (WGS) entry which is preliminary data.</text>
</comment>
<evidence type="ECO:0000259" key="1">
    <source>
        <dbReference type="Pfam" id="PF12323"/>
    </source>
</evidence>
<organism evidence="2 3">
    <name type="scientific">Ectobacillus funiculus</name>
    <dbReference type="NCBI Taxonomy" id="137993"/>
    <lineage>
        <taxon>Bacteria</taxon>
        <taxon>Bacillati</taxon>
        <taxon>Bacillota</taxon>
        <taxon>Bacilli</taxon>
        <taxon>Bacillales</taxon>
        <taxon>Bacillaceae</taxon>
        <taxon>Ectobacillus</taxon>
    </lineage>
</organism>
<name>A0ABV5W9X1_9BACI</name>
<gene>
    <name evidence="2" type="ORF">ACFFMS_01140</name>
</gene>
<proteinExistence type="predicted"/>
<feature type="non-terminal residue" evidence="2">
    <location>
        <position position="183"/>
    </location>
</feature>
<evidence type="ECO:0000313" key="2">
    <source>
        <dbReference type="EMBL" id="MFB9757162.1"/>
    </source>
</evidence>
<keyword evidence="3" id="KW-1185">Reference proteome</keyword>
<feature type="domain" description="Transposase putative helix-turn-helix" evidence="1">
    <location>
        <begin position="24"/>
        <end position="56"/>
    </location>
</feature>
<sequence>MAAREDGTHIKGTKKSLPDGWITSGFRFAIVPTEEQATRLEQAFGCERKVYNEYIAGLYEYLDGIRFEGGFIRYQIPSYTTITAQYDYLDTSNDSFVYNDAKMRFQAAIRKYNEEYAKKPMQYKKSVRKKMKTMGYTPTFRDIKGVPKFHSKKQGKFSYTTNQTNGNIKIRQENGECFLCIPK</sequence>
<evidence type="ECO:0000313" key="3">
    <source>
        <dbReference type="Proteomes" id="UP001589609"/>
    </source>
</evidence>
<reference evidence="2 3" key="1">
    <citation type="submission" date="2024-09" db="EMBL/GenBank/DDBJ databases">
        <authorList>
            <person name="Sun Q."/>
            <person name="Mori K."/>
        </authorList>
    </citation>
    <scope>NUCLEOTIDE SEQUENCE [LARGE SCALE GENOMIC DNA]</scope>
    <source>
        <strain evidence="2 3">JCM 11201</strain>
    </source>
</reference>
<dbReference type="InterPro" id="IPR021027">
    <property type="entry name" value="Transposase_put_HTH"/>
</dbReference>
<dbReference type="Proteomes" id="UP001589609">
    <property type="component" value="Unassembled WGS sequence"/>
</dbReference>